<name>A0A9N9P3K9_9GLOM</name>
<keyword evidence="2" id="KW-1185">Reference proteome</keyword>
<accession>A0A9N9P3K9</accession>
<protein>
    <submittedName>
        <fullName evidence="1">20879_t:CDS:1</fullName>
    </submittedName>
</protein>
<organism evidence="1 2">
    <name type="scientific">Cetraspora pellucida</name>
    <dbReference type="NCBI Taxonomy" id="1433469"/>
    <lineage>
        <taxon>Eukaryota</taxon>
        <taxon>Fungi</taxon>
        <taxon>Fungi incertae sedis</taxon>
        <taxon>Mucoromycota</taxon>
        <taxon>Glomeromycotina</taxon>
        <taxon>Glomeromycetes</taxon>
        <taxon>Diversisporales</taxon>
        <taxon>Gigasporaceae</taxon>
        <taxon>Cetraspora</taxon>
    </lineage>
</organism>
<sequence length="55" mass="6595">LEFDDDNFKILKKQNITKQHFLKLNVDKLMQDGLKQESAKEITEFIDKIKDEEQN</sequence>
<feature type="non-terminal residue" evidence="1">
    <location>
        <position position="1"/>
    </location>
</feature>
<comment type="caution">
    <text evidence="1">The sequence shown here is derived from an EMBL/GenBank/DDBJ whole genome shotgun (WGS) entry which is preliminary data.</text>
</comment>
<feature type="non-terminal residue" evidence="1">
    <location>
        <position position="55"/>
    </location>
</feature>
<dbReference type="Proteomes" id="UP000789759">
    <property type="component" value="Unassembled WGS sequence"/>
</dbReference>
<evidence type="ECO:0000313" key="2">
    <source>
        <dbReference type="Proteomes" id="UP000789759"/>
    </source>
</evidence>
<dbReference type="AlphaFoldDB" id="A0A9N9P3K9"/>
<dbReference type="InterPro" id="IPR013761">
    <property type="entry name" value="SAM/pointed_sf"/>
</dbReference>
<dbReference type="EMBL" id="CAJVQA010030757">
    <property type="protein sequence ID" value="CAG8800029.1"/>
    <property type="molecule type" value="Genomic_DNA"/>
</dbReference>
<evidence type="ECO:0000313" key="1">
    <source>
        <dbReference type="EMBL" id="CAG8800029.1"/>
    </source>
</evidence>
<dbReference type="OrthoDB" id="2449165at2759"/>
<gene>
    <name evidence="1" type="ORF">CPELLU_LOCUS17635</name>
</gene>
<proteinExistence type="predicted"/>
<reference evidence="1" key="1">
    <citation type="submission" date="2021-06" db="EMBL/GenBank/DDBJ databases">
        <authorList>
            <person name="Kallberg Y."/>
            <person name="Tangrot J."/>
            <person name="Rosling A."/>
        </authorList>
    </citation>
    <scope>NUCLEOTIDE SEQUENCE</scope>
    <source>
        <strain evidence="1">FL966</strain>
    </source>
</reference>
<dbReference type="Gene3D" id="1.10.150.50">
    <property type="entry name" value="Transcription Factor, Ets-1"/>
    <property type="match status" value="1"/>
</dbReference>